<feature type="compositionally biased region" description="Basic and acidic residues" evidence="2">
    <location>
        <begin position="491"/>
        <end position="510"/>
    </location>
</feature>
<proteinExistence type="predicted"/>
<protein>
    <recommendedName>
        <fullName evidence="6">C2 domain-containing protein</fullName>
    </recommendedName>
</protein>
<evidence type="ECO:0000256" key="2">
    <source>
        <dbReference type="SAM" id="MobiDB-lite"/>
    </source>
</evidence>
<organism evidence="4 5">
    <name type="scientific">Tetraparma gracilis</name>
    <dbReference type="NCBI Taxonomy" id="2962635"/>
    <lineage>
        <taxon>Eukaryota</taxon>
        <taxon>Sar</taxon>
        <taxon>Stramenopiles</taxon>
        <taxon>Ochrophyta</taxon>
        <taxon>Bolidophyceae</taxon>
        <taxon>Parmales</taxon>
        <taxon>Triparmaceae</taxon>
        <taxon>Tetraparma</taxon>
    </lineage>
</organism>
<evidence type="ECO:0000313" key="4">
    <source>
        <dbReference type="EMBL" id="GMI34908.1"/>
    </source>
</evidence>
<feature type="coiled-coil region" evidence="1">
    <location>
        <begin position="881"/>
        <end position="910"/>
    </location>
</feature>
<keyword evidence="1" id="KW-0175">Coiled coil</keyword>
<feature type="region of interest" description="Disordered" evidence="2">
    <location>
        <begin position="431"/>
        <end position="510"/>
    </location>
</feature>
<accession>A0ABQ6MWD5</accession>
<dbReference type="Proteomes" id="UP001165060">
    <property type="component" value="Unassembled WGS sequence"/>
</dbReference>
<feature type="region of interest" description="Disordered" evidence="2">
    <location>
        <begin position="338"/>
        <end position="404"/>
    </location>
</feature>
<evidence type="ECO:0008006" key="6">
    <source>
        <dbReference type="Google" id="ProtNLM"/>
    </source>
</evidence>
<evidence type="ECO:0000256" key="3">
    <source>
        <dbReference type="SAM" id="Phobius"/>
    </source>
</evidence>
<keyword evidence="3" id="KW-0812">Transmembrane</keyword>
<sequence>MSVDAGAVGGIFLNLHASVRALSPKQIDAIPDIQIKQLTSSFSSMIKGSKNIKNSVKGWCAAFLPPADAVVSVRFLQRLLASIAVDNVTTLKLARWGAALRLGGLLVMSYQDVATDVLVGKTYYDNGDERSARISFGILGVAVFFHMLINYAQNIKKKARVRILGLVQAALFLTPLVESYNHWTGKEQDMDEVTSPIMLLILSRAIELVVESVPESVLQLGIVLDDPASATFTMKFSIFASLAAAGAIMTETNISYELSAMNTQKDAVRTFLLSLSAKHALFAGDSVLPEEAGDAASWTYDHLFEQLTTNVKFYEDAALTAEIEQHFQSTKAAIAARKEARRNAKASAKAHQPVAKEETSQPVAKEETHQAKEETLQPVAKEETPQPVAKEETPHPVAKDKTRAEELNELSKEELIELFLKKENEWEASGKTPADYDHFLSGSPIPNLEAPPPSPPSDHSPNTVGQLRRRVKTMIHKAPTSRQSISMPLPQKEREKQREEQEKRKEKDGMEIRERAKVKGYEVFNKVVNKVADKGGLHKSVRKSSSSFGLSNDPPAPFGNLTVSIKQAHVCGRKCNKRTGAHFFAPASSYDDGQSRFLATVTFEDMFKQTAPGTTCEPCFENNTAPFEFPVYDYHSKVYIDLFDEFTSNLIGDCDVSIFSIVERQTQKQMRQLGGFKTTFLQSDDKKVTILETLKSLNTNDDYEWVDLHDARGEVVGKIMVNARFDENNLKQCFSTRPPEDDTLSTEFTLEGLRHASTRISKLIKLKNDFMEQHQKVLQFERYRVSFGWLFGSITVCLNFDAEYLPMYMSGFFLAVFLYNLKCRIDGSSIIHLLHDQEANTLSRQIGKLRVAVVGCEGLNANSRIFGNASRIDPLVRCFYVPQDEDELKKEQQEREAAKVEAKKEEMRDKKHAIPIQEQARNRMNTVLGRRPSHVWSHRYYIGRTATIENTANPNFQTANQMDDGYEVTQKAYQKSFSKKLLDARKWVNARSKLRKAGVKDAVLHNVASSWKHEDGTIDWHCLKYPVLQEVYEQNKKIRKWGESKGVIHFDVMSGSGLSEKFVGRAMVNMVDLIDKTRGGIQRLADLTIGVMDGKGNQVGTMRVRLQLKIPGIGDTFTELDRMTVESLEEMLLNEKSLGVVGRVKKVRDMAMSVQLGLEKMANYGERTKNIMMWVHPKKSALVFAYFFCGFVASIFIPMRYLMIMKILKDFWKGWQRKPKTRNFYNKCDNLLNTIPTDEEFSELFAKEREGLKVLTQQVQHSEKLKAIITITSKGPEGVQFLVKGRESLTGKWVFRHFWCESAAEFELLKDAIDAASMSVSSAESERMRGRSL</sequence>
<gene>
    <name evidence="4" type="ORF">TeGR_g708</name>
</gene>
<comment type="caution">
    <text evidence="4">The sequence shown here is derived from an EMBL/GenBank/DDBJ whole genome shotgun (WGS) entry which is preliminary data.</text>
</comment>
<dbReference type="EMBL" id="BRYB01003339">
    <property type="protein sequence ID" value="GMI34908.1"/>
    <property type="molecule type" value="Genomic_DNA"/>
</dbReference>
<keyword evidence="3" id="KW-0472">Membrane</keyword>
<keyword evidence="5" id="KW-1185">Reference proteome</keyword>
<keyword evidence="3" id="KW-1133">Transmembrane helix</keyword>
<evidence type="ECO:0000256" key="1">
    <source>
        <dbReference type="SAM" id="Coils"/>
    </source>
</evidence>
<feature type="compositionally biased region" description="Basic and acidic residues" evidence="2">
    <location>
        <begin position="354"/>
        <end position="404"/>
    </location>
</feature>
<feature type="transmembrane region" description="Helical" evidence="3">
    <location>
        <begin position="1181"/>
        <end position="1203"/>
    </location>
</feature>
<feature type="compositionally biased region" description="Pro residues" evidence="2">
    <location>
        <begin position="449"/>
        <end position="458"/>
    </location>
</feature>
<reference evidence="4 5" key="1">
    <citation type="journal article" date="2023" name="Commun. Biol.">
        <title>Genome analysis of Parmales, the sister group of diatoms, reveals the evolutionary specialization of diatoms from phago-mixotrophs to photoautotrophs.</title>
        <authorList>
            <person name="Ban H."/>
            <person name="Sato S."/>
            <person name="Yoshikawa S."/>
            <person name="Yamada K."/>
            <person name="Nakamura Y."/>
            <person name="Ichinomiya M."/>
            <person name="Sato N."/>
            <person name="Blanc-Mathieu R."/>
            <person name="Endo H."/>
            <person name="Kuwata A."/>
            <person name="Ogata H."/>
        </authorList>
    </citation>
    <scope>NUCLEOTIDE SEQUENCE [LARGE SCALE GENOMIC DNA]</scope>
</reference>
<evidence type="ECO:0000313" key="5">
    <source>
        <dbReference type="Proteomes" id="UP001165060"/>
    </source>
</evidence>
<name>A0ABQ6MWD5_9STRA</name>